<gene>
    <name evidence="2" type="ORF">FQA47_016162</name>
</gene>
<proteinExistence type="predicted"/>
<name>A0A834BL34_ORYME</name>
<evidence type="ECO:0000313" key="3">
    <source>
        <dbReference type="Proteomes" id="UP000646548"/>
    </source>
</evidence>
<evidence type="ECO:0000313" key="2">
    <source>
        <dbReference type="EMBL" id="KAF6715732.1"/>
    </source>
</evidence>
<feature type="compositionally biased region" description="Basic and acidic residues" evidence="1">
    <location>
        <begin position="57"/>
        <end position="82"/>
    </location>
</feature>
<comment type="caution">
    <text evidence="2">The sequence shown here is derived from an EMBL/GenBank/DDBJ whole genome shotgun (WGS) entry which is preliminary data.</text>
</comment>
<dbReference type="AlphaFoldDB" id="A0A834BL34"/>
<protein>
    <submittedName>
        <fullName evidence="2">Uncharacterized protein</fullName>
    </submittedName>
</protein>
<sequence length="163" mass="17983">MRGGLWSPLHTLRLVTPLQLVGEGTKRGRRKRGGGGGLPLTPPLDSQIISFSSMPKTHRETGKEKHQEGARARRSSSSDHGHLLHSVPAQPGVRPQRTSAPVRRRRTAGRLPAMNEEPHLGGRGQNAGHLHPERRFRRSFLASRACRMTDDAMRSPTRCSTDA</sequence>
<dbReference type="EMBL" id="WKFB01001028">
    <property type="protein sequence ID" value="KAF6715732.1"/>
    <property type="molecule type" value="Genomic_DNA"/>
</dbReference>
<evidence type="ECO:0000256" key="1">
    <source>
        <dbReference type="SAM" id="MobiDB-lite"/>
    </source>
</evidence>
<organism evidence="2 3">
    <name type="scientific">Oryzias melastigma</name>
    <name type="common">Marine medaka</name>
    <dbReference type="NCBI Taxonomy" id="30732"/>
    <lineage>
        <taxon>Eukaryota</taxon>
        <taxon>Metazoa</taxon>
        <taxon>Chordata</taxon>
        <taxon>Craniata</taxon>
        <taxon>Vertebrata</taxon>
        <taxon>Euteleostomi</taxon>
        <taxon>Actinopterygii</taxon>
        <taxon>Neopterygii</taxon>
        <taxon>Teleostei</taxon>
        <taxon>Neoteleostei</taxon>
        <taxon>Acanthomorphata</taxon>
        <taxon>Ovalentaria</taxon>
        <taxon>Atherinomorphae</taxon>
        <taxon>Beloniformes</taxon>
        <taxon>Adrianichthyidae</taxon>
        <taxon>Oryziinae</taxon>
        <taxon>Oryzias</taxon>
    </lineage>
</organism>
<reference evidence="2" key="1">
    <citation type="journal article" name="BMC Genomics">
        <title>Long-read sequencing and de novo genome assembly of marine medaka (Oryzias melastigma).</title>
        <authorList>
            <person name="Liang P."/>
            <person name="Saqib H.S.A."/>
            <person name="Ni X."/>
            <person name="Shen Y."/>
        </authorList>
    </citation>
    <scope>NUCLEOTIDE SEQUENCE</scope>
    <source>
        <strain evidence="2">Bigg-433</strain>
    </source>
</reference>
<feature type="region of interest" description="Disordered" evidence="1">
    <location>
        <begin position="23"/>
        <end position="132"/>
    </location>
</feature>
<dbReference type="Proteomes" id="UP000646548">
    <property type="component" value="Unassembled WGS sequence"/>
</dbReference>
<accession>A0A834BL34</accession>